<feature type="domain" description="Mechanosensitive ion channel MscS" evidence="6">
    <location>
        <begin position="178"/>
        <end position="246"/>
    </location>
</feature>
<evidence type="ECO:0000256" key="3">
    <source>
        <dbReference type="ARBA" id="ARBA00022989"/>
    </source>
</evidence>
<evidence type="ECO:0000256" key="5">
    <source>
        <dbReference type="SAM" id="Phobius"/>
    </source>
</evidence>
<evidence type="ECO:0000259" key="6">
    <source>
        <dbReference type="Pfam" id="PF00924"/>
    </source>
</evidence>
<sequence length="405" mass="45760">MNDQIMATKDVLLNMYGGPFILAAVILGISWLSYLFSCRIILGLLAKLFKQTTTHLDDILVEQGVLNRLAYAVPLLVIYLFSDLFPDYSYVIQQCVSALLVIVFILVVNSTLDAVDEIFSRSNFSQQLNIKSYLQISKLILNILASIVVIAILIDKSPIYLLSGIGALTAVLLLIFKDTILSFVASIQIHSNDLFKIGDWLEAPQFGADGDVIDIALHTVKIQNWDKTISIIPSHKLIASSFKNWRGMSESGGRRIKRAINIDQTSIHFCDEKMINKFKSIELLAPYLESKISEIEASNSGKNIDMQTLVNGRRLTNIGTFRTYIEAYLKSHPMIHDKHTFLVRQLTPSEKGLPIEIYVFTNITDWLTYEAIQSDIFDHLLAVLTEFDLQVFQNPTGKNFEQLKY</sequence>
<keyword evidence="2 5" id="KW-0812">Transmembrane</keyword>
<accession>A0A3B0WJQ3</accession>
<dbReference type="EMBL" id="UOFE01000030">
    <property type="protein sequence ID" value="VAW52720.1"/>
    <property type="molecule type" value="Genomic_DNA"/>
</dbReference>
<evidence type="ECO:0000256" key="1">
    <source>
        <dbReference type="ARBA" id="ARBA00004370"/>
    </source>
</evidence>
<feature type="transmembrane region" description="Helical" evidence="5">
    <location>
        <begin position="133"/>
        <end position="153"/>
    </location>
</feature>
<evidence type="ECO:0000313" key="7">
    <source>
        <dbReference type="EMBL" id="VAW52720.1"/>
    </source>
</evidence>
<protein>
    <submittedName>
        <fullName evidence="7">Small-conductance mechanosensitive channel</fullName>
    </submittedName>
</protein>
<name>A0A3B0WJQ3_9ZZZZ</name>
<comment type="subcellular location">
    <subcellularLocation>
        <location evidence="1">Membrane</location>
    </subcellularLocation>
</comment>
<feature type="transmembrane region" description="Helical" evidence="5">
    <location>
        <begin position="20"/>
        <end position="45"/>
    </location>
</feature>
<dbReference type="Gene3D" id="2.30.30.60">
    <property type="match status" value="1"/>
</dbReference>
<feature type="transmembrane region" description="Helical" evidence="5">
    <location>
        <begin position="88"/>
        <end position="112"/>
    </location>
</feature>
<dbReference type="Pfam" id="PF00924">
    <property type="entry name" value="MS_channel_2nd"/>
    <property type="match status" value="1"/>
</dbReference>
<keyword evidence="4 5" id="KW-0472">Membrane</keyword>
<gene>
    <name evidence="7" type="ORF">MNBD_GAMMA05-521</name>
</gene>
<dbReference type="PANTHER" id="PTHR30414:SF0">
    <property type="entry name" value="MINICONDUCTANCE MECHANOSENSITIVE CHANNEL YBDG"/>
    <property type="match status" value="1"/>
</dbReference>
<dbReference type="GO" id="GO:0008381">
    <property type="term" value="F:mechanosensitive monoatomic ion channel activity"/>
    <property type="evidence" value="ECO:0007669"/>
    <property type="project" value="InterPro"/>
</dbReference>
<proteinExistence type="predicted"/>
<feature type="transmembrane region" description="Helical" evidence="5">
    <location>
        <begin position="159"/>
        <end position="176"/>
    </location>
</feature>
<dbReference type="SUPFAM" id="SSF50182">
    <property type="entry name" value="Sm-like ribonucleoproteins"/>
    <property type="match status" value="1"/>
</dbReference>
<organism evidence="7">
    <name type="scientific">hydrothermal vent metagenome</name>
    <dbReference type="NCBI Taxonomy" id="652676"/>
    <lineage>
        <taxon>unclassified sequences</taxon>
        <taxon>metagenomes</taxon>
        <taxon>ecological metagenomes</taxon>
    </lineage>
</organism>
<dbReference type="InterPro" id="IPR030192">
    <property type="entry name" value="YbdG"/>
</dbReference>
<dbReference type="AlphaFoldDB" id="A0A3B0WJQ3"/>
<reference evidence="7" key="1">
    <citation type="submission" date="2018-06" db="EMBL/GenBank/DDBJ databases">
        <authorList>
            <person name="Zhirakovskaya E."/>
        </authorList>
    </citation>
    <scope>NUCLEOTIDE SEQUENCE</scope>
</reference>
<dbReference type="PANTHER" id="PTHR30414">
    <property type="entry name" value="MINICONDUCTANCE MECHANOSENSITIVE CHANNEL YBDG"/>
    <property type="match status" value="1"/>
</dbReference>
<dbReference type="InterPro" id="IPR010920">
    <property type="entry name" value="LSM_dom_sf"/>
</dbReference>
<dbReference type="InterPro" id="IPR006685">
    <property type="entry name" value="MscS_channel_2nd"/>
</dbReference>
<feature type="transmembrane region" description="Helical" evidence="5">
    <location>
        <begin position="65"/>
        <end position="82"/>
    </location>
</feature>
<evidence type="ECO:0000256" key="4">
    <source>
        <dbReference type="ARBA" id="ARBA00023136"/>
    </source>
</evidence>
<dbReference type="InterPro" id="IPR023408">
    <property type="entry name" value="MscS_beta-dom_sf"/>
</dbReference>
<dbReference type="GO" id="GO:0005886">
    <property type="term" value="C:plasma membrane"/>
    <property type="evidence" value="ECO:0007669"/>
    <property type="project" value="TreeGrafter"/>
</dbReference>
<dbReference type="GO" id="GO:0071470">
    <property type="term" value="P:cellular response to osmotic stress"/>
    <property type="evidence" value="ECO:0007669"/>
    <property type="project" value="InterPro"/>
</dbReference>
<evidence type="ECO:0000256" key="2">
    <source>
        <dbReference type="ARBA" id="ARBA00022692"/>
    </source>
</evidence>
<keyword evidence="3 5" id="KW-1133">Transmembrane helix</keyword>